<organism evidence="2 3">
    <name type="scientific">Micrococcus terreus</name>
    <dbReference type="NCBI Taxonomy" id="574650"/>
    <lineage>
        <taxon>Bacteria</taxon>
        <taxon>Bacillati</taxon>
        <taxon>Actinomycetota</taxon>
        <taxon>Actinomycetes</taxon>
        <taxon>Micrococcales</taxon>
        <taxon>Micrococcaceae</taxon>
        <taxon>Micrococcus</taxon>
    </lineage>
</organism>
<protein>
    <submittedName>
        <fullName evidence="2">Uncharacterized protein</fullName>
    </submittedName>
</protein>
<feature type="region of interest" description="Disordered" evidence="1">
    <location>
        <begin position="121"/>
        <end position="142"/>
    </location>
</feature>
<proteinExistence type="predicted"/>
<dbReference type="EMBL" id="FPCG01000015">
    <property type="protein sequence ID" value="SFV24915.1"/>
    <property type="molecule type" value="Genomic_DNA"/>
</dbReference>
<keyword evidence="3" id="KW-1185">Reference proteome</keyword>
<dbReference type="Proteomes" id="UP000198881">
    <property type="component" value="Unassembled WGS sequence"/>
</dbReference>
<dbReference type="AlphaFoldDB" id="A0A1I7MSK3"/>
<evidence type="ECO:0000313" key="2">
    <source>
        <dbReference type="EMBL" id="SFV24915.1"/>
    </source>
</evidence>
<name>A0A1I7MSK3_9MICC</name>
<gene>
    <name evidence="2" type="ORF">SAMN04487966_11525</name>
</gene>
<dbReference type="OrthoDB" id="4793740at2"/>
<reference evidence="2 3" key="1">
    <citation type="submission" date="2016-10" db="EMBL/GenBank/DDBJ databases">
        <authorList>
            <person name="de Groot N.N."/>
        </authorList>
    </citation>
    <scope>NUCLEOTIDE SEQUENCE [LARGE SCALE GENOMIC DNA]</scope>
    <source>
        <strain evidence="2 3">CGMCC 1.7054</strain>
    </source>
</reference>
<evidence type="ECO:0000313" key="3">
    <source>
        <dbReference type="Proteomes" id="UP000198881"/>
    </source>
</evidence>
<evidence type="ECO:0000256" key="1">
    <source>
        <dbReference type="SAM" id="MobiDB-lite"/>
    </source>
</evidence>
<sequence>MAFKVFEKGSAPVPSVPSVTIQKKGLFSLNDAAVRLLDDPEAVQFLWDEDRRVIGLQAVPLATPNAYPARRQGVAKGNKQPNRGPVLVAGTMFTKFIELDTSQAKRWIPRMEGDVLIIDLNEPGQPVTSNRNRNKQQENDGD</sequence>
<accession>A0A1I7MSK3</accession>